<dbReference type="SMART" id="SM00734">
    <property type="entry name" value="ZnF_Rad18"/>
    <property type="match status" value="1"/>
</dbReference>
<dbReference type="Gene3D" id="3.30.40.10">
    <property type="entry name" value="Zinc/RING finger domain, C3HC4 (zinc finger)"/>
    <property type="match status" value="1"/>
</dbReference>
<dbReference type="InterPro" id="IPR001841">
    <property type="entry name" value="Znf_RING"/>
</dbReference>
<dbReference type="PROSITE" id="PS51908">
    <property type="entry name" value="ZF_UBZ4"/>
    <property type="match status" value="1"/>
</dbReference>
<sequence length="439" mass="48737">MITDPLDDVADSTDWLSTPLSGLAAVEAALRCEVCKDFYKTPMLTSCNHTFCSVCIRRALSNDGKCPLCRASEQELKLRSNWSMEETVEAFVKTRRHVLDFAKRPTPTSAVDSPKRKLDYIDEEDEVSGSQRSNKRLRSSARLSKSRGADATAEMARQEADVHDTYDDAESYEPVGDGLVACPVCSQRMKENQVFHHLDTSCPGEPQAKQPTRQSSRNSYNTFPSKANRPPPKTLERLPAINYSMLKEPQLRKKLQEFGISTAGNRQTLEKRHKEWMTIWNANCDSLHPRRKEDLLHDLEVWERTLGTRAPTSSRSIHLGAQIKDKDFDGAAWAAKHDTSFKDLIANARKNRPKTQEQTTGPDKGASGKTPEGERPPGLLPATRMETSNSSTANHPDPAIVGLTGGSGFHIIQEPNGVANTSSLGTPTEIPRLDETAQQ</sequence>
<dbReference type="GO" id="GO:0006513">
    <property type="term" value="P:protein monoubiquitination"/>
    <property type="evidence" value="ECO:0007669"/>
    <property type="project" value="InterPro"/>
</dbReference>
<dbReference type="GO" id="GO:0003697">
    <property type="term" value="F:single-stranded DNA binding"/>
    <property type="evidence" value="ECO:0007669"/>
    <property type="project" value="UniProtKB-UniRule"/>
</dbReference>
<evidence type="ECO:0000313" key="23">
    <source>
        <dbReference type="EMBL" id="RYO84353.1"/>
    </source>
</evidence>
<dbReference type="GO" id="GO:0097505">
    <property type="term" value="C:Rad6-Rad18 complex"/>
    <property type="evidence" value="ECO:0007669"/>
    <property type="project" value="TreeGrafter"/>
</dbReference>
<dbReference type="InterPro" id="IPR006642">
    <property type="entry name" value="Rad18_UBZ4"/>
</dbReference>
<feature type="region of interest" description="Disordered" evidence="19">
    <location>
        <begin position="347"/>
        <end position="439"/>
    </location>
</feature>
<feature type="compositionally biased region" description="Basic and acidic residues" evidence="19">
    <location>
        <begin position="156"/>
        <end position="166"/>
    </location>
</feature>
<dbReference type="PROSITE" id="PS50800">
    <property type="entry name" value="SAP"/>
    <property type="match status" value="1"/>
</dbReference>
<dbReference type="InterPro" id="IPR003034">
    <property type="entry name" value="SAP_dom"/>
</dbReference>
<evidence type="ECO:0000256" key="12">
    <source>
        <dbReference type="ARBA" id="ARBA00022833"/>
    </source>
</evidence>
<gene>
    <name evidence="23" type="ORF">DL764_009343</name>
</gene>
<keyword evidence="12 18" id="KW-0862">Zinc</keyword>
<dbReference type="AlphaFoldDB" id="A0A4Q4SV84"/>
<dbReference type="EMBL" id="QJNU01000858">
    <property type="protein sequence ID" value="RYO84353.1"/>
    <property type="molecule type" value="Genomic_DNA"/>
</dbReference>
<proteinExistence type="inferred from homology"/>
<keyword evidence="8 18" id="KW-0479">Metal-binding</keyword>
<dbReference type="NCBIfam" id="TIGR00599">
    <property type="entry name" value="rad18"/>
    <property type="match status" value="1"/>
</dbReference>
<evidence type="ECO:0000256" key="13">
    <source>
        <dbReference type="ARBA" id="ARBA00023125"/>
    </source>
</evidence>
<evidence type="ECO:0000256" key="16">
    <source>
        <dbReference type="PROSITE-ProRule" id="PRU00175"/>
    </source>
</evidence>
<evidence type="ECO:0000256" key="6">
    <source>
        <dbReference type="ARBA" id="ARBA00015551"/>
    </source>
</evidence>
<keyword evidence="15 18" id="KW-0539">Nucleus</keyword>
<dbReference type="PROSITE" id="PS50089">
    <property type="entry name" value="ZF_RING_2"/>
    <property type="match status" value="1"/>
</dbReference>
<dbReference type="PANTHER" id="PTHR14134:SF2">
    <property type="entry name" value="E3 UBIQUITIN-PROTEIN LIGASE RAD18"/>
    <property type="match status" value="1"/>
</dbReference>
<dbReference type="EC" id="2.3.2.27" evidence="5 18"/>
<evidence type="ECO:0000256" key="18">
    <source>
        <dbReference type="RuleBase" id="RU368093"/>
    </source>
</evidence>
<dbReference type="OrthoDB" id="9049620at2759"/>
<evidence type="ECO:0000256" key="17">
    <source>
        <dbReference type="PROSITE-ProRule" id="PRU01256"/>
    </source>
</evidence>
<dbReference type="GO" id="GO:0006301">
    <property type="term" value="P:DNA damage tolerance"/>
    <property type="evidence" value="ECO:0007669"/>
    <property type="project" value="InterPro"/>
</dbReference>
<feature type="compositionally biased region" description="Polar residues" evidence="19">
    <location>
        <begin position="385"/>
        <end position="394"/>
    </location>
</feature>
<evidence type="ECO:0000259" key="22">
    <source>
        <dbReference type="PROSITE" id="PS51908"/>
    </source>
</evidence>
<dbReference type="FunFam" id="3.30.40.10:FF:000172">
    <property type="entry name" value="E3 ubiquitin-protein ligase RAD18"/>
    <property type="match status" value="1"/>
</dbReference>
<evidence type="ECO:0000256" key="4">
    <source>
        <dbReference type="ARBA" id="ARBA00009506"/>
    </source>
</evidence>
<dbReference type="Pfam" id="PF02037">
    <property type="entry name" value="SAP"/>
    <property type="match status" value="1"/>
</dbReference>
<evidence type="ECO:0000256" key="8">
    <source>
        <dbReference type="ARBA" id="ARBA00022723"/>
    </source>
</evidence>
<evidence type="ECO:0000256" key="10">
    <source>
        <dbReference type="ARBA" id="ARBA00022771"/>
    </source>
</evidence>
<feature type="region of interest" description="Disordered" evidence="19">
    <location>
        <begin position="122"/>
        <end position="169"/>
    </location>
</feature>
<dbReference type="SMART" id="SM00513">
    <property type="entry name" value="SAP"/>
    <property type="match status" value="1"/>
</dbReference>
<organism evidence="23 24">
    <name type="scientific">Monosporascus ibericus</name>
    <dbReference type="NCBI Taxonomy" id="155417"/>
    <lineage>
        <taxon>Eukaryota</taxon>
        <taxon>Fungi</taxon>
        <taxon>Dikarya</taxon>
        <taxon>Ascomycota</taxon>
        <taxon>Pezizomycotina</taxon>
        <taxon>Sordariomycetes</taxon>
        <taxon>Xylariomycetidae</taxon>
        <taxon>Xylariales</taxon>
        <taxon>Xylariales incertae sedis</taxon>
        <taxon>Monosporascus</taxon>
    </lineage>
</organism>
<dbReference type="InterPro" id="IPR039577">
    <property type="entry name" value="Rad18"/>
</dbReference>
<comment type="subunit">
    <text evidence="18">Interacts with E2 UBC2, forming a complex with ubiquitin ligase activity.</text>
</comment>
<dbReference type="PROSITE" id="PS00518">
    <property type="entry name" value="ZF_RING_1"/>
    <property type="match status" value="1"/>
</dbReference>
<evidence type="ECO:0000256" key="2">
    <source>
        <dbReference type="ARBA" id="ARBA00004123"/>
    </source>
</evidence>
<feature type="region of interest" description="Disordered" evidence="19">
    <location>
        <begin position="198"/>
        <end position="235"/>
    </location>
</feature>
<evidence type="ECO:0000313" key="24">
    <source>
        <dbReference type="Proteomes" id="UP000293360"/>
    </source>
</evidence>
<evidence type="ECO:0000256" key="5">
    <source>
        <dbReference type="ARBA" id="ARBA00012483"/>
    </source>
</evidence>
<evidence type="ECO:0000259" key="21">
    <source>
        <dbReference type="PROSITE" id="PS50800"/>
    </source>
</evidence>
<comment type="function">
    <text evidence="18">E3 RING-finger protein, member of the UBC2/RAD6 epistasis group. Associates to the E2 ubiquitin conjugating enzyme UBC2/RAD6 to form the UBC2-RAD18 ubiquitin ligase complex involved in postreplicative repair (PRR) of damaged DNA.</text>
</comment>
<evidence type="ECO:0000256" key="14">
    <source>
        <dbReference type="ARBA" id="ARBA00023204"/>
    </source>
</evidence>
<keyword evidence="7 18" id="KW-0808">Transferase</keyword>
<dbReference type="InterPro" id="IPR013083">
    <property type="entry name" value="Znf_RING/FYVE/PHD"/>
</dbReference>
<dbReference type="GO" id="GO:0061630">
    <property type="term" value="F:ubiquitin protein ligase activity"/>
    <property type="evidence" value="ECO:0007669"/>
    <property type="project" value="UniProtKB-UniRule"/>
</dbReference>
<dbReference type="UniPathway" id="UPA00143"/>
<evidence type="ECO:0000256" key="19">
    <source>
        <dbReference type="SAM" id="MobiDB-lite"/>
    </source>
</evidence>
<comment type="subcellular location">
    <subcellularLocation>
        <location evidence="2 18">Nucleus</location>
    </subcellularLocation>
</comment>
<accession>A0A4Q4SV84</accession>
<comment type="catalytic activity">
    <reaction evidence="1 18">
        <text>S-ubiquitinyl-[E2 ubiquitin-conjugating enzyme]-L-cysteine + [acceptor protein]-L-lysine = [E2 ubiquitin-conjugating enzyme]-L-cysteine + N(6)-ubiquitinyl-[acceptor protein]-L-lysine.</text>
        <dbReference type="EC" id="2.3.2.27"/>
    </reaction>
</comment>
<dbReference type="InterPro" id="IPR017907">
    <property type="entry name" value="Znf_RING_CS"/>
</dbReference>
<comment type="pathway">
    <text evidence="3 18">Protein modification; protein ubiquitination.</text>
</comment>
<evidence type="ECO:0000259" key="20">
    <source>
        <dbReference type="PROSITE" id="PS50089"/>
    </source>
</evidence>
<evidence type="ECO:0000256" key="11">
    <source>
        <dbReference type="ARBA" id="ARBA00022786"/>
    </source>
</evidence>
<dbReference type="PANTHER" id="PTHR14134">
    <property type="entry name" value="E3 UBIQUITIN-PROTEIN LIGASE RAD18"/>
    <property type="match status" value="1"/>
</dbReference>
<dbReference type="Pfam" id="PF13923">
    <property type="entry name" value="zf-C3HC4_2"/>
    <property type="match status" value="1"/>
</dbReference>
<feature type="domain" description="UBZ4-type" evidence="22">
    <location>
        <begin position="179"/>
        <end position="207"/>
    </location>
</feature>
<comment type="similarity">
    <text evidence="4 18">Belongs to the RAD18 family.</text>
</comment>
<dbReference type="Proteomes" id="UP000293360">
    <property type="component" value="Unassembled WGS sequence"/>
</dbReference>
<keyword evidence="13 18" id="KW-0238">DNA-binding</keyword>
<evidence type="ECO:0000256" key="15">
    <source>
        <dbReference type="ARBA" id="ARBA00023242"/>
    </source>
</evidence>
<dbReference type="STRING" id="155417.A0A4Q4SV84"/>
<dbReference type="InterPro" id="IPR004580">
    <property type="entry name" value="Rad18_fungi"/>
</dbReference>
<keyword evidence="10 16" id="KW-0863">Zinc-finger</keyword>
<evidence type="ECO:0000256" key="1">
    <source>
        <dbReference type="ARBA" id="ARBA00000900"/>
    </source>
</evidence>
<comment type="caution">
    <text evidence="23">The sequence shown here is derived from an EMBL/GenBank/DDBJ whole genome shotgun (WGS) entry which is preliminary data.</text>
</comment>
<dbReference type="SUPFAM" id="SSF57850">
    <property type="entry name" value="RING/U-box"/>
    <property type="match status" value="1"/>
</dbReference>
<keyword evidence="24" id="KW-1185">Reference proteome</keyword>
<reference evidence="23 24" key="1">
    <citation type="submission" date="2018-06" db="EMBL/GenBank/DDBJ databases">
        <title>Complete Genomes of Monosporascus.</title>
        <authorList>
            <person name="Robinson A.J."/>
            <person name="Natvig D.O."/>
        </authorList>
    </citation>
    <scope>NUCLEOTIDE SEQUENCE [LARGE SCALE GENOMIC DNA]</scope>
    <source>
        <strain evidence="23 24">CBS 110550</strain>
    </source>
</reference>
<keyword evidence="9 17" id="KW-0227">DNA damage</keyword>
<evidence type="ECO:0000256" key="9">
    <source>
        <dbReference type="ARBA" id="ARBA00022763"/>
    </source>
</evidence>
<dbReference type="GO" id="GO:0008270">
    <property type="term" value="F:zinc ion binding"/>
    <property type="evidence" value="ECO:0007669"/>
    <property type="project" value="UniProtKB-KW"/>
</dbReference>
<feature type="domain" description="RING-type" evidence="20">
    <location>
        <begin position="32"/>
        <end position="70"/>
    </location>
</feature>
<keyword evidence="11 18" id="KW-0833">Ubl conjugation pathway</keyword>
<feature type="compositionally biased region" description="Polar residues" evidence="19">
    <location>
        <begin position="209"/>
        <end position="225"/>
    </location>
</feature>
<evidence type="ECO:0000256" key="7">
    <source>
        <dbReference type="ARBA" id="ARBA00022679"/>
    </source>
</evidence>
<feature type="domain" description="SAP" evidence="21">
    <location>
        <begin position="243"/>
        <end position="277"/>
    </location>
</feature>
<evidence type="ECO:0000256" key="3">
    <source>
        <dbReference type="ARBA" id="ARBA00004906"/>
    </source>
</evidence>
<dbReference type="SMART" id="SM00184">
    <property type="entry name" value="RING"/>
    <property type="match status" value="1"/>
</dbReference>
<keyword evidence="14 17" id="KW-0234">DNA repair</keyword>
<dbReference type="GO" id="GO:0005634">
    <property type="term" value="C:nucleus"/>
    <property type="evidence" value="ECO:0007669"/>
    <property type="project" value="UniProtKB-SubCell"/>
</dbReference>
<name>A0A4Q4SV84_9PEZI</name>
<protein>
    <recommendedName>
        <fullName evidence="6 18">Postreplication repair E3 ubiquitin-protein ligase RAD18</fullName>
        <ecNumber evidence="5 18">2.3.2.27</ecNumber>
    </recommendedName>
    <alternativeName>
        <fullName evidence="18">RING-type E3 ubiquitin transferase RAD18</fullName>
    </alternativeName>
</protein>
<dbReference type="GO" id="GO:0006281">
    <property type="term" value="P:DNA repair"/>
    <property type="evidence" value="ECO:0007669"/>
    <property type="project" value="UniProtKB-KW"/>
</dbReference>